<name>K3WC15_GLOUD</name>
<evidence type="ECO:0000256" key="1">
    <source>
        <dbReference type="SAM" id="MobiDB-lite"/>
    </source>
</evidence>
<dbReference type="InterPro" id="IPR018247">
    <property type="entry name" value="EF_Hand_1_Ca_BS"/>
</dbReference>
<reference evidence="4" key="1">
    <citation type="journal article" date="2010" name="Genome Biol.">
        <title>Genome sequence of the necrotrophic plant pathogen Pythium ultimum reveals original pathogenicity mechanisms and effector repertoire.</title>
        <authorList>
            <person name="Levesque C.A."/>
            <person name="Brouwer H."/>
            <person name="Cano L."/>
            <person name="Hamilton J.P."/>
            <person name="Holt C."/>
            <person name="Huitema E."/>
            <person name="Raffaele S."/>
            <person name="Robideau G.P."/>
            <person name="Thines M."/>
            <person name="Win J."/>
            <person name="Zerillo M.M."/>
            <person name="Beakes G.W."/>
            <person name="Boore J.L."/>
            <person name="Busam D."/>
            <person name="Dumas B."/>
            <person name="Ferriera S."/>
            <person name="Fuerstenberg S.I."/>
            <person name="Gachon C.M."/>
            <person name="Gaulin E."/>
            <person name="Govers F."/>
            <person name="Grenville-Briggs L."/>
            <person name="Horner N."/>
            <person name="Hostetler J."/>
            <person name="Jiang R.H."/>
            <person name="Johnson J."/>
            <person name="Krajaejun T."/>
            <person name="Lin H."/>
            <person name="Meijer H.J."/>
            <person name="Moore B."/>
            <person name="Morris P."/>
            <person name="Phuntmart V."/>
            <person name="Puiu D."/>
            <person name="Shetty J."/>
            <person name="Stajich J.E."/>
            <person name="Tripathy S."/>
            <person name="Wawra S."/>
            <person name="van West P."/>
            <person name="Whitty B.R."/>
            <person name="Coutinho P.M."/>
            <person name="Henrissat B."/>
            <person name="Martin F."/>
            <person name="Thomas P.D."/>
            <person name="Tyler B.M."/>
            <person name="De Vries R.P."/>
            <person name="Kamoun S."/>
            <person name="Yandell M."/>
            <person name="Tisserat N."/>
            <person name="Buell C.R."/>
        </authorList>
    </citation>
    <scope>NUCLEOTIDE SEQUENCE</scope>
    <source>
        <strain evidence="4">DAOM:BR144</strain>
    </source>
</reference>
<dbReference type="PROSITE" id="PS00018">
    <property type="entry name" value="EF_HAND_1"/>
    <property type="match status" value="1"/>
</dbReference>
<dbReference type="Proteomes" id="UP000019132">
    <property type="component" value="Unassembled WGS sequence"/>
</dbReference>
<evidence type="ECO:0000313" key="4">
    <source>
        <dbReference type="Proteomes" id="UP000019132"/>
    </source>
</evidence>
<accession>K3WC15</accession>
<sequence>MLLLQLASVQLQVDAAIVSKEVPMRDTIIPTWTQIAKASATTAKLSKVKKFWSVLKKADLAKYQSYVSTRAQKKAVKKKVTAYYAAAQKCLEVTLLLNLDRKKSVVLDKLDNVQPSYSPATTPPAVTPVVYLSPEPTYSLATTSPELVPTTTPPYVDVPIAPIYTPALTPSEPELTISSTEIPQVLTAPPSEGTPTASDTLWPNYIRQPATYAQEISEPLPTAPPSEGTPTASDTLWPNYIRQPATYAQEISEKTLNQGDARRPDYRFSPASPFLPPFIILDFDEDGVVTQNDWMAYVELLQSMAHAAATRAIHEEGKEFLNTIIEFHYENLEACIANFVGERGLGDLSEREFTALAPQIEAQCAVKFRYSLFAGPPPFEWIARKSRAVSADAITKWFARHLVIAKHDVERNVVIVGASLPPLKHFLACLHDAIESHESSIDRALYTKMAKASLACINN</sequence>
<feature type="signal peptide" evidence="2">
    <location>
        <begin position="1"/>
        <end position="15"/>
    </location>
</feature>
<evidence type="ECO:0008006" key="5">
    <source>
        <dbReference type="Google" id="ProtNLM"/>
    </source>
</evidence>
<protein>
    <recommendedName>
        <fullName evidence="5">EF-hand domain-containing protein</fullName>
    </recommendedName>
</protein>
<dbReference type="InParanoid" id="K3WC15"/>
<organism evidence="3 4">
    <name type="scientific">Globisporangium ultimum (strain ATCC 200006 / CBS 805.95 / DAOM BR144)</name>
    <name type="common">Pythium ultimum</name>
    <dbReference type="NCBI Taxonomy" id="431595"/>
    <lineage>
        <taxon>Eukaryota</taxon>
        <taxon>Sar</taxon>
        <taxon>Stramenopiles</taxon>
        <taxon>Oomycota</taxon>
        <taxon>Peronosporomycetes</taxon>
        <taxon>Pythiales</taxon>
        <taxon>Pythiaceae</taxon>
        <taxon>Globisporangium</taxon>
    </lineage>
</organism>
<keyword evidence="2" id="KW-0732">Signal</keyword>
<dbReference type="HOGENOM" id="CLU_596539_0_0_1"/>
<reference evidence="4" key="2">
    <citation type="submission" date="2010-04" db="EMBL/GenBank/DDBJ databases">
        <authorList>
            <person name="Buell R."/>
            <person name="Hamilton J."/>
            <person name="Hostetler J."/>
        </authorList>
    </citation>
    <scope>NUCLEOTIDE SEQUENCE [LARGE SCALE GENOMIC DNA]</scope>
    <source>
        <strain evidence="4">DAOM:BR144</strain>
    </source>
</reference>
<feature type="chain" id="PRO_5012158266" description="EF-hand domain-containing protein" evidence="2">
    <location>
        <begin position="16"/>
        <end position="459"/>
    </location>
</feature>
<reference evidence="3" key="3">
    <citation type="submission" date="2014-11" db="UniProtKB">
        <authorList>
            <consortium name="EnsemblProtists"/>
        </authorList>
    </citation>
    <scope>IDENTIFICATION</scope>
    <source>
        <strain evidence="3">DAOM BR144</strain>
    </source>
</reference>
<feature type="region of interest" description="Disordered" evidence="1">
    <location>
        <begin position="218"/>
        <end position="237"/>
    </location>
</feature>
<dbReference type="EnsemblProtists" id="PYU1_T002506">
    <property type="protein sequence ID" value="PYU1_T002506"/>
    <property type="gene ID" value="PYU1_G002503"/>
</dbReference>
<dbReference type="eggNOG" id="ENOG502R2G2">
    <property type="taxonomic scope" value="Eukaryota"/>
</dbReference>
<dbReference type="AlphaFoldDB" id="K3WC15"/>
<dbReference type="VEuPathDB" id="FungiDB:PYU1_G002503"/>
<evidence type="ECO:0000256" key="2">
    <source>
        <dbReference type="SAM" id="SignalP"/>
    </source>
</evidence>
<proteinExistence type="predicted"/>
<keyword evidence="4" id="KW-1185">Reference proteome</keyword>
<evidence type="ECO:0000313" key="3">
    <source>
        <dbReference type="EnsemblProtists" id="PYU1_T002506"/>
    </source>
</evidence>